<gene>
    <name evidence="1" type="ORF">ENV38_04435</name>
</gene>
<dbReference type="AlphaFoldDB" id="A0A7V3NTQ7"/>
<name>A0A7V3NTQ7_UNCW3</name>
<reference evidence="1" key="1">
    <citation type="journal article" date="2020" name="mSystems">
        <title>Genome- and Community-Level Interaction Insights into Carbon Utilization and Element Cycling Functions of Hydrothermarchaeota in Hydrothermal Sediment.</title>
        <authorList>
            <person name="Zhou Z."/>
            <person name="Liu Y."/>
            <person name="Xu W."/>
            <person name="Pan J."/>
            <person name="Luo Z.H."/>
            <person name="Li M."/>
        </authorList>
    </citation>
    <scope>NUCLEOTIDE SEQUENCE [LARGE SCALE GENOMIC DNA]</scope>
    <source>
        <strain evidence="1">SpSt-754</strain>
    </source>
</reference>
<protein>
    <recommendedName>
        <fullName evidence="2">CGNR zinc finger domain-containing protein</fullName>
    </recommendedName>
</protein>
<evidence type="ECO:0000313" key="1">
    <source>
        <dbReference type="EMBL" id="HGB36133.1"/>
    </source>
</evidence>
<organism evidence="1">
    <name type="scientific">candidate division WOR-3 bacterium</name>
    <dbReference type="NCBI Taxonomy" id="2052148"/>
    <lineage>
        <taxon>Bacteria</taxon>
        <taxon>Bacteria division WOR-3</taxon>
    </lineage>
</organism>
<dbReference type="EMBL" id="DTGD01000162">
    <property type="protein sequence ID" value="HGB36133.1"/>
    <property type="molecule type" value="Genomic_DNA"/>
</dbReference>
<evidence type="ECO:0008006" key="2">
    <source>
        <dbReference type="Google" id="ProtNLM"/>
    </source>
</evidence>
<proteinExistence type="predicted"/>
<comment type="caution">
    <text evidence="1">The sequence shown here is derived from an EMBL/GenBank/DDBJ whole genome shotgun (WGS) entry which is preliminary data.</text>
</comment>
<accession>A0A7V3NTQ7</accession>
<sequence>MEMLEKREVLESMIDFVNEDLSNVPEHRRVGLYYKAIAILPTDEIADLPMPHRQDGISKELWGYLINIQSTLKNFLNEILDPKMNGGEIVFEVVLKPSLMIMDKFYLRHMKWFEKDLNKSIDQIILWQEIVDPDSYFLKFFVSQALNGIPKSWLKKCPECGKFFLHPHKRQKIFCSNPCASKFLQRKRRLELRKDPRKYNLWLQKMRMYQRKRYETAVRANLGANVKIKQLKKIK</sequence>